<evidence type="ECO:0000256" key="5">
    <source>
        <dbReference type="ARBA" id="ARBA00022673"/>
    </source>
</evidence>
<evidence type="ECO:0000313" key="17">
    <source>
        <dbReference type="EMBL" id="CAE7451749.1"/>
    </source>
</evidence>
<feature type="domain" description="EF-hand" evidence="16">
    <location>
        <begin position="572"/>
        <end position="607"/>
    </location>
</feature>
<dbReference type="PANTHER" id="PTHR45628:SF7">
    <property type="entry name" value="VOLTAGE-DEPENDENT CALCIUM CHANNEL TYPE A SUBUNIT ALPHA-1"/>
    <property type="match status" value="1"/>
</dbReference>
<evidence type="ECO:0000256" key="3">
    <source>
        <dbReference type="ARBA" id="ARBA00022553"/>
    </source>
</evidence>
<keyword evidence="4" id="KW-0109">Calcium transport</keyword>
<feature type="region of interest" description="Disordered" evidence="14">
    <location>
        <begin position="160"/>
        <end position="200"/>
    </location>
</feature>
<accession>A0A812RTB7</accession>
<keyword evidence="2" id="KW-0813">Transport</keyword>
<dbReference type="InterPro" id="IPR002048">
    <property type="entry name" value="EF_hand_dom"/>
</dbReference>
<sequence length="702" mass="79441">MREEWESKLKKLLGEELLVMRLDVLQRQQQLQQMQFAEHLRAVKMMLEEHQRPEDSAPATARGRAESRGGSKESSPRKGRSESPVKVTRSRARRYTWHNQSASGSPAKTAERSSLLKLPAESLRSVVRATQAVRSPIRFADDSSVTPSARAAALAAAAMRSEKEAASRNASPVHSPNTKEDADVESRSARSEENEKWKQNWTRQMRARLSSQLGDLGPSKNKTKGGVTRSMSKFIGADTSARHRQTLAQMYQVHPPKTKLEQLVDGTAFQLAVGFIIFANAVFIGIMTDVSMQNVLATPQRGDPTWFHMVNQIFVGMFVAEVLIRLAAKRLDFVYGIDWKWNIFDFLLAAYCLSEELLTGFSITYTRLLRGFRMVRVLRVIRVMRLFRELRLMVCSIIQSMVSLSWALMLLLLIMYLFTIIFMHGATLYFQQDTGKEDVRHSLEAWYGTVPRSMYSLLLAVTGGEDWYQIAEPLGDINWLYQILFAFYVLFVVIGVLNVLTSAFVQRACELSRLDRDLAIQSELVSDESFVAEMKSIFEEVDAEGTGCIDWEQFRSFIHNEHVQAYFATQQLDTSDARELFNLLDQDGDGEVYIEEFILGCKKLRGQAKSSDVATLLRESKKANSKSMRAMRKLEERLIAICNGFQGLGIVIPENSQWMGSPSSCRSYARSVISRSRSRRILRGTSAGACLDYLGVLLGFRV</sequence>
<reference evidence="17" key="1">
    <citation type="submission" date="2021-02" db="EMBL/GenBank/DDBJ databases">
        <authorList>
            <person name="Dougan E. K."/>
            <person name="Rhodes N."/>
            <person name="Thang M."/>
            <person name="Chan C."/>
        </authorList>
    </citation>
    <scope>NUCLEOTIDE SEQUENCE</scope>
</reference>
<keyword evidence="12" id="KW-0325">Glycoprotein</keyword>
<organism evidence="17 18">
    <name type="scientific">Symbiodinium natans</name>
    <dbReference type="NCBI Taxonomy" id="878477"/>
    <lineage>
        <taxon>Eukaryota</taxon>
        <taxon>Sar</taxon>
        <taxon>Alveolata</taxon>
        <taxon>Dinophyceae</taxon>
        <taxon>Suessiales</taxon>
        <taxon>Symbiodiniaceae</taxon>
        <taxon>Symbiodinium</taxon>
    </lineage>
</organism>
<evidence type="ECO:0000256" key="6">
    <source>
        <dbReference type="ARBA" id="ARBA00022692"/>
    </source>
</evidence>
<evidence type="ECO:0000256" key="4">
    <source>
        <dbReference type="ARBA" id="ARBA00022568"/>
    </source>
</evidence>
<evidence type="ECO:0000256" key="11">
    <source>
        <dbReference type="ARBA" id="ARBA00023136"/>
    </source>
</evidence>
<keyword evidence="8" id="KW-0851">Voltage-gated channel</keyword>
<feature type="compositionally biased region" description="Polar residues" evidence="14">
    <location>
        <begin position="97"/>
        <end position="106"/>
    </location>
</feature>
<dbReference type="InterPro" id="IPR027359">
    <property type="entry name" value="Volt_channel_dom_sf"/>
</dbReference>
<feature type="transmembrane region" description="Helical" evidence="15">
    <location>
        <begin position="309"/>
        <end position="328"/>
    </location>
</feature>
<feature type="transmembrane region" description="Helical" evidence="15">
    <location>
        <begin position="390"/>
        <end position="423"/>
    </location>
</feature>
<dbReference type="EMBL" id="CAJNDS010002368">
    <property type="protein sequence ID" value="CAE7451749.1"/>
    <property type="molecule type" value="Genomic_DNA"/>
</dbReference>
<evidence type="ECO:0000256" key="8">
    <source>
        <dbReference type="ARBA" id="ARBA00022882"/>
    </source>
</evidence>
<gene>
    <name evidence="17" type="primary">SCN5A</name>
    <name evidence="17" type="ORF">SNAT2548_LOCUS24739</name>
</gene>
<dbReference type="SMART" id="SM00054">
    <property type="entry name" value="EFh"/>
    <property type="match status" value="2"/>
</dbReference>
<keyword evidence="13" id="KW-0407">Ion channel</keyword>
<name>A0A812RTB7_9DINO</name>
<evidence type="ECO:0000256" key="14">
    <source>
        <dbReference type="SAM" id="MobiDB-lite"/>
    </source>
</evidence>
<feature type="domain" description="EF-hand" evidence="16">
    <location>
        <begin position="529"/>
        <end position="564"/>
    </location>
</feature>
<keyword evidence="10" id="KW-0406">Ion transport</keyword>
<feature type="transmembrane region" description="Helical" evidence="15">
    <location>
        <begin position="268"/>
        <end position="288"/>
    </location>
</feature>
<dbReference type="Gene3D" id="1.20.120.350">
    <property type="entry name" value="Voltage-gated potassium channels. Chain C"/>
    <property type="match status" value="1"/>
</dbReference>
<dbReference type="InterPro" id="IPR050599">
    <property type="entry name" value="VDCC_alpha-1_subunit"/>
</dbReference>
<comment type="caution">
    <text evidence="17">The sequence shown here is derived from an EMBL/GenBank/DDBJ whole genome shotgun (WGS) entry which is preliminary data.</text>
</comment>
<keyword evidence="9 15" id="KW-1133">Transmembrane helix</keyword>
<proteinExistence type="predicted"/>
<dbReference type="SUPFAM" id="SSF81324">
    <property type="entry name" value="Voltage-gated potassium channels"/>
    <property type="match status" value="1"/>
</dbReference>
<dbReference type="GO" id="GO:0008331">
    <property type="term" value="F:high voltage-gated calcium channel activity"/>
    <property type="evidence" value="ECO:0007669"/>
    <property type="project" value="TreeGrafter"/>
</dbReference>
<dbReference type="AlphaFoldDB" id="A0A812RTB7"/>
<evidence type="ECO:0000256" key="13">
    <source>
        <dbReference type="ARBA" id="ARBA00023303"/>
    </source>
</evidence>
<dbReference type="OrthoDB" id="5799458at2759"/>
<keyword evidence="6 15" id="KW-0812">Transmembrane</keyword>
<feature type="transmembrane region" description="Helical" evidence="15">
    <location>
        <begin position="348"/>
        <end position="369"/>
    </location>
</feature>
<comment type="subcellular location">
    <subcellularLocation>
        <location evidence="1">Membrane</location>
        <topology evidence="1">Multi-pass membrane protein</topology>
    </subcellularLocation>
</comment>
<feature type="compositionally biased region" description="Basic and acidic residues" evidence="14">
    <location>
        <begin position="63"/>
        <end position="83"/>
    </location>
</feature>
<feature type="region of interest" description="Disordered" evidence="14">
    <location>
        <begin position="49"/>
        <end position="113"/>
    </location>
</feature>
<dbReference type="GO" id="GO:0005509">
    <property type="term" value="F:calcium ion binding"/>
    <property type="evidence" value="ECO:0007669"/>
    <property type="project" value="InterPro"/>
</dbReference>
<keyword evidence="7" id="KW-0106">Calcium</keyword>
<feature type="transmembrane region" description="Helical" evidence="15">
    <location>
        <begin position="479"/>
        <end position="505"/>
    </location>
</feature>
<evidence type="ECO:0000256" key="7">
    <source>
        <dbReference type="ARBA" id="ARBA00022837"/>
    </source>
</evidence>
<evidence type="ECO:0000256" key="1">
    <source>
        <dbReference type="ARBA" id="ARBA00004141"/>
    </source>
</evidence>
<dbReference type="GO" id="GO:0005891">
    <property type="term" value="C:voltage-gated calcium channel complex"/>
    <property type="evidence" value="ECO:0007669"/>
    <property type="project" value="TreeGrafter"/>
</dbReference>
<keyword evidence="3" id="KW-0597">Phosphoprotein</keyword>
<dbReference type="InterPro" id="IPR005821">
    <property type="entry name" value="Ion_trans_dom"/>
</dbReference>
<dbReference type="Gene3D" id="1.10.238.10">
    <property type="entry name" value="EF-hand"/>
    <property type="match status" value="1"/>
</dbReference>
<evidence type="ECO:0000256" key="15">
    <source>
        <dbReference type="SAM" id="Phobius"/>
    </source>
</evidence>
<keyword evidence="11 15" id="KW-0472">Membrane</keyword>
<dbReference type="SUPFAM" id="SSF47473">
    <property type="entry name" value="EF-hand"/>
    <property type="match status" value="1"/>
</dbReference>
<keyword evidence="5" id="KW-0107">Calcium channel</keyword>
<evidence type="ECO:0000256" key="2">
    <source>
        <dbReference type="ARBA" id="ARBA00022448"/>
    </source>
</evidence>
<evidence type="ECO:0000256" key="10">
    <source>
        <dbReference type="ARBA" id="ARBA00023065"/>
    </source>
</evidence>
<evidence type="ECO:0000313" key="18">
    <source>
        <dbReference type="Proteomes" id="UP000604046"/>
    </source>
</evidence>
<dbReference type="InterPro" id="IPR011992">
    <property type="entry name" value="EF-hand-dom_pair"/>
</dbReference>
<dbReference type="Pfam" id="PF00520">
    <property type="entry name" value="Ion_trans"/>
    <property type="match status" value="1"/>
</dbReference>
<keyword evidence="18" id="KW-1185">Reference proteome</keyword>
<protein>
    <submittedName>
        <fullName evidence="17">SCN5A protein</fullName>
    </submittedName>
</protein>
<dbReference type="Proteomes" id="UP000604046">
    <property type="component" value="Unassembled WGS sequence"/>
</dbReference>
<dbReference type="GO" id="GO:0098703">
    <property type="term" value="P:calcium ion import across plasma membrane"/>
    <property type="evidence" value="ECO:0007669"/>
    <property type="project" value="TreeGrafter"/>
</dbReference>
<dbReference type="PROSITE" id="PS50222">
    <property type="entry name" value="EF_HAND_2"/>
    <property type="match status" value="2"/>
</dbReference>
<dbReference type="Gene3D" id="1.10.287.70">
    <property type="match status" value="1"/>
</dbReference>
<dbReference type="PANTHER" id="PTHR45628">
    <property type="entry name" value="VOLTAGE-DEPENDENT CALCIUM CHANNEL TYPE A SUBUNIT ALPHA-1"/>
    <property type="match status" value="1"/>
</dbReference>
<feature type="compositionally biased region" description="Basic and acidic residues" evidence="14">
    <location>
        <begin position="177"/>
        <end position="198"/>
    </location>
</feature>
<dbReference type="Pfam" id="PF13499">
    <property type="entry name" value="EF-hand_7"/>
    <property type="match status" value="1"/>
</dbReference>
<evidence type="ECO:0000259" key="16">
    <source>
        <dbReference type="PROSITE" id="PS50222"/>
    </source>
</evidence>
<evidence type="ECO:0000256" key="12">
    <source>
        <dbReference type="ARBA" id="ARBA00023180"/>
    </source>
</evidence>
<evidence type="ECO:0000256" key="9">
    <source>
        <dbReference type="ARBA" id="ARBA00022989"/>
    </source>
</evidence>